<evidence type="ECO:0000313" key="3">
    <source>
        <dbReference type="Proteomes" id="UP001164743"/>
    </source>
</evidence>
<sequence>MDPYPKTRTSRRGPLEYPALGPTSPEVTYDANSKPREQAVEPHLNPWGKFNPIINHATIDFHDIFHVEPPANHTLRTRTTSADQRLHVNTATQLTFAPWATTSSNLAIDVTPRSRLRFSTTLTWHIVPHPVILTGLGIAVALV</sequence>
<feature type="region of interest" description="Disordered" evidence="1">
    <location>
        <begin position="1"/>
        <end position="30"/>
    </location>
</feature>
<name>A0ABY7CRX9_9BASI</name>
<protein>
    <submittedName>
        <fullName evidence="2">Uncharacterized protein</fullName>
    </submittedName>
</protein>
<keyword evidence="3" id="KW-1185">Reference proteome</keyword>
<accession>A0ABY7CRX9</accession>
<organism evidence="2 3">
    <name type="scientific">Puccinia triticina</name>
    <dbReference type="NCBI Taxonomy" id="208348"/>
    <lineage>
        <taxon>Eukaryota</taxon>
        <taxon>Fungi</taxon>
        <taxon>Dikarya</taxon>
        <taxon>Basidiomycota</taxon>
        <taxon>Pucciniomycotina</taxon>
        <taxon>Pucciniomycetes</taxon>
        <taxon>Pucciniales</taxon>
        <taxon>Pucciniaceae</taxon>
        <taxon>Puccinia</taxon>
    </lineage>
</organism>
<evidence type="ECO:0000256" key="1">
    <source>
        <dbReference type="SAM" id="MobiDB-lite"/>
    </source>
</evidence>
<evidence type="ECO:0000313" key="2">
    <source>
        <dbReference type="EMBL" id="WAQ87232.1"/>
    </source>
</evidence>
<dbReference type="EMBL" id="CP110428">
    <property type="protein sequence ID" value="WAQ87232.1"/>
    <property type="molecule type" value="Genomic_DNA"/>
</dbReference>
<dbReference type="Proteomes" id="UP001164743">
    <property type="component" value="Chromosome 8A"/>
</dbReference>
<gene>
    <name evidence="2" type="ORF">PtA15_8A134</name>
</gene>
<proteinExistence type="predicted"/>
<reference evidence="2" key="1">
    <citation type="submission" date="2022-10" db="EMBL/GenBank/DDBJ databases">
        <title>Puccinia triticina Genome sequencing and assembly.</title>
        <authorList>
            <person name="Li C."/>
        </authorList>
    </citation>
    <scope>NUCLEOTIDE SEQUENCE</scope>
    <source>
        <strain evidence="2">Pt15</strain>
    </source>
</reference>
<dbReference type="RefSeq" id="XP_053022787.1">
    <property type="nucleotide sequence ID" value="XM_053171533.1"/>
</dbReference>
<dbReference type="GeneID" id="77812428"/>